<protein>
    <submittedName>
        <fullName evidence="16">TonB-dependent receptor</fullName>
    </submittedName>
</protein>
<dbReference type="Pfam" id="PF07715">
    <property type="entry name" value="Plug"/>
    <property type="match status" value="1"/>
</dbReference>
<evidence type="ECO:0000256" key="6">
    <source>
        <dbReference type="ARBA" id="ARBA00023077"/>
    </source>
</evidence>
<comment type="caution">
    <text evidence="16">The sequence shown here is derived from an EMBL/GenBank/DDBJ whole genome shotgun (WGS) entry which is preliminary data.</text>
</comment>
<evidence type="ECO:0000256" key="10">
    <source>
        <dbReference type="PROSITE-ProRule" id="PRU10144"/>
    </source>
</evidence>
<dbReference type="EMBL" id="JAMGBC010000001">
    <property type="protein sequence ID" value="MCL6679671.1"/>
    <property type="molecule type" value="Genomic_DNA"/>
</dbReference>
<evidence type="ECO:0000259" key="15">
    <source>
        <dbReference type="Pfam" id="PF07715"/>
    </source>
</evidence>
<proteinExistence type="inferred from homology"/>
<dbReference type="PANTHER" id="PTHR47234">
    <property type="match status" value="1"/>
</dbReference>
<evidence type="ECO:0000256" key="8">
    <source>
        <dbReference type="ARBA" id="ARBA00023237"/>
    </source>
</evidence>
<gene>
    <name evidence="16" type="ORF">LZ519_10150</name>
</gene>
<name>A0ABT0RHI4_9SPHN</name>
<feature type="domain" description="TonB-dependent receptor plug" evidence="15">
    <location>
        <begin position="85"/>
        <end position="196"/>
    </location>
</feature>
<feature type="region of interest" description="Disordered" evidence="12">
    <location>
        <begin position="26"/>
        <end position="69"/>
    </location>
</feature>
<dbReference type="Gene3D" id="2.170.130.10">
    <property type="entry name" value="TonB-dependent receptor, plug domain"/>
    <property type="match status" value="1"/>
</dbReference>
<feature type="domain" description="TonB-dependent receptor-like beta-barrel" evidence="14">
    <location>
        <begin position="561"/>
        <end position="989"/>
    </location>
</feature>
<keyword evidence="16" id="KW-0675">Receptor</keyword>
<feature type="signal peptide" evidence="13">
    <location>
        <begin position="1"/>
        <end position="27"/>
    </location>
</feature>
<evidence type="ECO:0000256" key="5">
    <source>
        <dbReference type="ARBA" id="ARBA00022729"/>
    </source>
</evidence>
<dbReference type="InterPro" id="IPR010917">
    <property type="entry name" value="TonB_rcpt_CS"/>
</dbReference>
<dbReference type="InterPro" id="IPR037066">
    <property type="entry name" value="Plug_dom_sf"/>
</dbReference>
<keyword evidence="4 9" id="KW-0812">Transmembrane</keyword>
<keyword evidence="6 11" id="KW-0798">TonB box</keyword>
<evidence type="ECO:0000256" key="1">
    <source>
        <dbReference type="ARBA" id="ARBA00004571"/>
    </source>
</evidence>
<evidence type="ECO:0000256" key="3">
    <source>
        <dbReference type="ARBA" id="ARBA00022452"/>
    </source>
</evidence>
<evidence type="ECO:0000313" key="17">
    <source>
        <dbReference type="Proteomes" id="UP001165343"/>
    </source>
</evidence>
<dbReference type="InterPro" id="IPR012910">
    <property type="entry name" value="Plug_dom"/>
</dbReference>
<evidence type="ECO:0000259" key="14">
    <source>
        <dbReference type="Pfam" id="PF00593"/>
    </source>
</evidence>
<keyword evidence="5 13" id="KW-0732">Signal</keyword>
<dbReference type="InterPro" id="IPR036942">
    <property type="entry name" value="Beta-barrel_TonB_sf"/>
</dbReference>
<evidence type="ECO:0000256" key="2">
    <source>
        <dbReference type="ARBA" id="ARBA00022448"/>
    </source>
</evidence>
<evidence type="ECO:0000256" key="4">
    <source>
        <dbReference type="ARBA" id="ARBA00022692"/>
    </source>
</evidence>
<dbReference type="PANTHER" id="PTHR47234:SF2">
    <property type="entry name" value="TONB-DEPENDENT RECEPTOR"/>
    <property type="match status" value="1"/>
</dbReference>
<dbReference type="InterPro" id="IPR000531">
    <property type="entry name" value="Beta-barrel_TonB"/>
</dbReference>
<keyword evidence="2 9" id="KW-0813">Transport</keyword>
<sequence length="1030" mass="110067">MKLEFRQRLLATTLLVGASTVAAPAFAQDTNPNTNPPDTSAVPTAPQTTAPVEGAPVPSTSATGETVKSSQDIIVTGSRIPQPNLESTSPVTVVTSQDVKLSGTSRTEDLVNSLPQVFASQGSNISNGSSGTATIDLRGLGSKRNLVLVNGKRLQAGDTGNPVADINFVPSQLVKRVDVLTGGASSVYGADAVAGVVNFIMDTTFTGLRIDGQASAFNHHNHMDDTLLVPNEVRGFLPPRGWSTNGGAQDIAGMFGAAFDDGRGHVMAYATYRAQDPVLESTRDYSFCTLAARATRQSGSPARDWNCGGSATSSTGTFLQYDPNTFANIDVFQVNGNQFVPGTTPFNFAPYNYFQRPDERYNFGAFGDYEISPAFKPYVELMFMDDHSDAQIAPSGDFGNTNRLACDNALLSAQQINRLCAEGRTFVDSLNGQAGVEQTYTYILRRNVEGGGRDDDIRHTDYRIVAGMRGDAARGISYDAYYQTGHTLRQETYLNDFSVTRLGRAIDAVAVLGGAIVAPGTPGATIMCRAAFTGIDPNCVPYNIFATGGVTPDALSYLQTPGFQRGNIVENIAHVDVTVAGDEYGMRLPWAETGIGLNIGAEYRKESLDFKVDEEFRTGDLAGQGGPTPPVKGEFDVRDLFAEIQIPIIEHNFIEEFKIGAGYRYSNYHVGGNSFNTDTYKIEADLAPIRDVRFRGSYNRAVRAPNIVELFFPQALGLSGELDPCANAVGGGAPSATLAQCQLSGVTPAQYGNITPNPANQYQGLFGGNPDLAPETADTWTLGAVVQPRFIPGLALTADYFNIKVKDIIGTLGFDQVLNGCMGTGGIPQDPTLCAFVHRNPNNGSLWLGTNSYVILTNVNQSGVGLKTDGWDFNGTYSRRLGGWGTANIAFVGTLLNQLENPHVGINCVGKFAGACGTPTPKWRHVLRVGLTMPSGLGVSTRWRHFSGVDAVAAAGPAEERLSSRDYFDLTLTARLAQRLNLRVGANNIFDTDPPLGGGNIPAGFGNGNTFPQVYDALGRYIFAGFTVDF</sequence>
<keyword evidence="8 9" id="KW-0998">Cell outer membrane</keyword>
<comment type="similarity">
    <text evidence="9 11">Belongs to the TonB-dependent receptor family.</text>
</comment>
<keyword evidence="7 9" id="KW-0472">Membrane</keyword>
<evidence type="ECO:0000256" key="11">
    <source>
        <dbReference type="RuleBase" id="RU003357"/>
    </source>
</evidence>
<feature type="chain" id="PRO_5045720192" evidence="13">
    <location>
        <begin position="28"/>
        <end position="1030"/>
    </location>
</feature>
<feature type="compositionally biased region" description="Polar residues" evidence="12">
    <location>
        <begin position="58"/>
        <end position="69"/>
    </location>
</feature>
<dbReference type="Gene3D" id="2.40.170.20">
    <property type="entry name" value="TonB-dependent receptor, beta-barrel domain"/>
    <property type="match status" value="1"/>
</dbReference>
<keyword evidence="3 9" id="KW-1134">Transmembrane beta strand</keyword>
<feature type="short sequence motif" description="TonB C-terminal box" evidence="10">
    <location>
        <begin position="1013"/>
        <end position="1030"/>
    </location>
</feature>
<dbReference type="PROSITE" id="PS01156">
    <property type="entry name" value="TONB_DEPENDENT_REC_2"/>
    <property type="match status" value="1"/>
</dbReference>
<evidence type="ECO:0000256" key="12">
    <source>
        <dbReference type="SAM" id="MobiDB-lite"/>
    </source>
</evidence>
<comment type="subcellular location">
    <subcellularLocation>
        <location evidence="1 9">Cell outer membrane</location>
        <topology evidence="1 9">Multi-pass membrane protein</topology>
    </subcellularLocation>
</comment>
<evidence type="ECO:0000256" key="9">
    <source>
        <dbReference type="PROSITE-ProRule" id="PRU01360"/>
    </source>
</evidence>
<feature type="compositionally biased region" description="Polar residues" evidence="12">
    <location>
        <begin position="28"/>
        <end position="50"/>
    </location>
</feature>
<evidence type="ECO:0000256" key="7">
    <source>
        <dbReference type="ARBA" id="ARBA00023136"/>
    </source>
</evidence>
<dbReference type="Pfam" id="PF00593">
    <property type="entry name" value="TonB_dep_Rec_b-barrel"/>
    <property type="match status" value="1"/>
</dbReference>
<dbReference type="RefSeq" id="WP_249868553.1">
    <property type="nucleotide sequence ID" value="NZ_JAMGBC010000001.1"/>
</dbReference>
<dbReference type="InterPro" id="IPR039426">
    <property type="entry name" value="TonB-dep_rcpt-like"/>
</dbReference>
<dbReference type="SUPFAM" id="SSF56935">
    <property type="entry name" value="Porins"/>
    <property type="match status" value="1"/>
</dbReference>
<organism evidence="16 17">
    <name type="scientific">Sphingomonas anseongensis</name>
    <dbReference type="NCBI Taxonomy" id="2908207"/>
    <lineage>
        <taxon>Bacteria</taxon>
        <taxon>Pseudomonadati</taxon>
        <taxon>Pseudomonadota</taxon>
        <taxon>Alphaproteobacteria</taxon>
        <taxon>Sphingomonadales</taxon>
        <taxon>Sphingomonadaceae</taxon>
        <taxon>Sphingomonas</taxon>
    </lineage>
</organism>
<dbReference type="Proteomes" id="UP001165343">
    <property type="component" value="Unassembled WGS sequence"/>
</dbReference>
<evidence type="ECO:0000313" key="16">
    <source>
        <dbReference type="EMBL" id="MCL6679671.1"/>
    </source>
</evidence>
<evidence type="ECO:0000256" key="13">
    <source>
        <dbReference type="SAM" id="SignalP"/>
    </source>
</evidence>
<accession>A0ABT0RHI4</accession>
<reference evidence="16" key="1">
    <citation type="submission" date="2022-05" db="EMBL/GenBank/DDBJ databases">
        <authorList>
            <person name="Jo J.-H."/>
            <person name="Im W.-T."/>
        </authorList>
    </citation>
    <scope>NUCLEOTIDE SEQUENCE</scope>
    <source>
        <strain evidence="16">RG327</strain>
    </source>
</reference>
<keyword evidence="17" id="KW-1185">Reference proteome</keyword>
<dbReference type="PROSITE" id="PS52016">
    <property type="entry name" value="TONB_DEPENDENT_REC_3"/>
    <property type="match status" value="1"/>
</dbReference>